<name>A0ABY5P2C6_9LACT</name>
<evidence type="ECO:0000313" key="2">
    <source>
        <dbReference type="Proteomes" id="UP001315967"/>
    </source>
</evidence>
<accession>A0ABY5P2C6</accession>
<organism evidence="1 2">
    <name type="scientific">Fundicoccus culcitae</name>
    <dbReference type="NCBI Taxonomy" id="2969821"/>
    <lineage>
        <taxon>Bacteria</taxon>
        <taxon>Bacillati</taxon>
        <taxon>Bacillota</taxon>
        <taxon>Bacilli</taxon>
        <taxon>Lactobacillales</taxon>
        <taxon>Aerococcaceae</taxon>
        <taxon>Fundicoccus</taxon>
    </lineage>
</organism>
<sequence>MGWLLWVGCDEEVRDGGSSGYELPAFSLNRRKWAAKGSRIKLIGHQTPDLMYK</sequence>
<keyword evidence="2" id="KW-1185">Reference proteome</keyword>
<proteinExistence type="predicted"/>
<dbReference type="Proteomes" id="UP001315967">
    <property type="component" value="Chromosome"/>
</dbReference>
<reference evidence="1 2" key="1">
    <citation type="submission" date="2022-08" db="EMBL/GenBank/DDBJ databases">
        <title>Aerococcaceae sp. nov isolated from spoiled eye mask.</title>
        <authorList>
            <person name="Zhou G."/>
            <person name="Xie X.-B."/>
            <person name="Shi Q.-S."/>
            <person name="Wang Y.-S."/>
            <person name="Wen X."/>
            <person name="Peng H."/>
            <person name="Yang X.-J."/>
            <person name="Tao H.-B."/>
            <person name="Huang X.-M."/>
        </authorList>
    </citation>
    <scope>NUCLEOTIDE SEQUENCE [LARGE SCALE GENOMIC DNA]</scope>
    <source>
        <strain evidence="2">DM20194951</strain>
    </source>
</reference>
<gene>
    <name evidence="1" type="ORF">NRE15_07630</name>
</gene>
<evidence type="ECO:0000313" key="1">
    <source>
        <dbReference type="EMBL" id="UUX32794.1"/>
    </source>
</evidence>
<dbReference type="RefSeq" id="WP_313792294.1">
    <property type="nucleotide sequence ID" value="NZ_CP102453.1"/>
</dbReference>
<protein>
    <submittedName>
        <fullName evidence="1">Uncharacterized protein</fullName>
    </submittedName>
</protein>
<dbReference type="EMBL" id="CP102453">
    <property type="protein sequence ID" value="UUX32794.1"/>
    <property type="molecule type" value="Genomic_DNA"/>
</dbReference>